<dbReference type="InterPro" id="IPR029062">
    <property type="entry name" value="Class_I_gatase-like"/>
</dbReference>
<dbReference type="EC" id="3.5.1.2" evidence="2"/>
<dbReference type="HAMAP" id="MF_02213">
    <property type="entry name" value="Lipid_II_synth_GatD"/>
    <property type="match status" value="1"/>
</dbReference>
<accession>A0ABP9B5G6</accession>
<dbReference type="PROSITE" id="PS51274">
    <property type="entry name" value="GATASE_COBBQ"/>
    <property type="match status" value="1"/>
</dbReference>
<evidence type="ECO:0000256" key="3">
    <source>
        <dbReference type="SAM" id="MobiDB-lite"/>
    </source>
</evidence>
<keyword evidence="2" id="KW-0436">Ligase</keyword>
<dbReference type="InterPro" id="IPR033949">
    <property type="entry name" value="CobQ_GATase1"/>
</dbReference>
<comment type="subunit">
    <text evidence="2">Forms a heterodimer with MurT.</text>
</comment>
<keyword evidence="2" id="KW-0573">Peptidoglycan synthesis</keyword>
<comment type="caution">
    <text evidence="5">The sequence shown here is derived from an EMBL/GenBank/DDBJ whole genome shotgun (WGS) entry which is preliminary data.</text>
</comment>
<dbReference type="PANTHER" id="PTHR21343:SF9">
    <property type="entry name" value="LIPID II ISOGLUTAMINYL SYNTHASE (GLUTAMINE-HYDROLYZING) SUBUNIT GATD"/>
    <property type="match status" value="1"/>
</dbReference>
<comment type="catalytic activity">
    <reaction evidence="2">
        <text>beta-D-GlcNAc-(1-&gt;4)-Mur2Ac(oyl-L-Ala-gamma-D-Glu-L-Lys-D-Ala-D-Ala)-di-trans,octa-cis-undecaprenyl diphosphate + L-glutamine + ATP + H2O = beta-D-GlcNAc-(1-&gt;4)-Mur2Ac(oyl-L-Ala-D-isoglutaminyl-L-Lys-D-Ala-D-Ala)-di-trans,octa-cis-undecaprenyl diphosphate + L-glutamate + ADP + phosphate + H(+)</text>
        <dbReference type="Rhea" id="RHEA:57928"/>
        <dbReference type="ChEBI" id="CHEBI:15377"/>
        <dbReference type="ChEBI" id="CHEBI:15378"/>
        <dbReference type="ChEBI" id="CHEBI:29985"/>
        <dbReference type="ChEBI" id="CHEBI:30616"/>
        <dbReference type="ChEBI" id="CHEBI:43474"/>
        <dbReference type="ChEBI" id="CHEBI:58359"/>
        <dbReference type="ChEBI" id="CHEBI:60033"/>
        <dbReference type="ChEBI" id="CHEBI:62233"/>
        <dbReference type="ChEBI" id="CHEBI:456216"/>
        <dbReference type="EC" id="6.3.5.13"/>
    </reaction>
</comment>
<protein>
    <recommendedName>
        <fullName evidence="2">Lipid II isoglutaminyl synthase (glutamine-hydrolyzing) subunit GatD</fullName>
        <ecNumber evidence="2">6.3.5.13</ecNumber>
    </recommendedName>
    <alternativeName>
        <fullName evidence="2">Lipid II isoglutaminyl synthase glutaminase subunit</fullName>
        <ecNumber evidence="2">3.5.1.2</ecNumber>
    </alternativeName>
</protein>
<evidence type="ECO:0000313" key="5">
    <source>
        <dbReference type="EMBL" id="GAA4790678.1"/>
    </source>
</evidence>
<name>A0ABP9B5G6_9PSEU</name>
<evidence type="ECO:0000256" key="2">
    <source>
        <dbReference type="HAMAP-Rule" id="MF_02213"/>
    </source>
</evidence>
<feature type="domain" description="CobB/CobQ-like glutamine amidotransferase" evidence="4">
    <location>
        <begin position="9"/>
        <end position="206"/>
    </location>
</feature>
<comment type="similarity">
    <text evidence="2">Belongs to the CobB/CobQ family. GatD subfamily.</text>
</comment>
<dbReference type="SUPFAM" id="SSF52317">
    <property type="entry name" value="Class I glutamine amidotransferase-like"/>
    <property type="match status" value="1"/>
</dbReference>
<feature type="active site" description="Nucleophile" evidence="2">
    <location>
        <position position="95"/>
    </location>
</feature>
<keyword evidence="1 2" id="KW-0315">Glutamine amidotransferase</keyword>
<organism evidence="5 6">
    <name type="scientific">Actinomycetospora chlora</name>
    <dbReference type="NCBI Taxonomy" id="663608"/>
    <lineage>
        <taxon>Bacteria</taxon>
        <taxon>Bacillati</taxon>
        <taxon>Actinomycetota</taxon>
        <taxon>Actinomycetes</taxon>
        <taxon>Pseudonocardiales</taxon>
        <taxon>Pseudonocardiaceae</taxon>
        <taxon>Actinomycetospora</taxon>
    </lineage>
</organism>
<dbReference type="Gene3D" id="3.40.50.880">
    <property type="match status" value="1"/>
</dbReference>
<dbReference type="InterPro" id="IPR011698">
    <property type="entry name" value="GATase_3"/>
</dbReference>
<dbReference type="EC" id="6.3.5.13" evidence="2"/>
<feature type="region of interest" description="Disordered" evidence="3">
    <location>
        <begin position="240"/>
        <end position="263"/>
    </location>
</feature>
<keyword evidence="2" id="KW-0961">Cell wall biogenesis/degradation</keyword>
<dbReference type="EMBL" id="BAABHO010000019">
    <property type="protein sequence ID" value="GAA4790678.1"/>
    <property type="molecule type" value="Genomic_DNA"/>
</dbReference>
<sequence>MSSGTAVGIAVLLPDLLGTYSDRGNAEVLAQRLRWRGIGVEVRTVTATDAPPDGCELYLVGGGEDAGQRLAADWLRRHPSLRTTLAERAVTLAVCAGMQLLGTSVTERDGTRYAGLDVLDLHTVPGPRRALGEVLGRPSLPDVGVVTGFANHGGASTLGPGATPFARIVRGPGNGPHHPVDGARSPSAEGPGVVATYLHGPVLARNPDLADHLLRRAVGPLPPLDPARVPEQALVRCGYVPAQDRRRGRGWSAPRPRPSESPT</sequence>
<gene>
    <name evidence="2" type="primary">gatD</name>
    <name evidence="5" type="ORF">GCM10023200_27140</name>
</gene>
<keyword evidence="2" id="KW-0133">Cell shape</keyword>
<dbReference type="InterPro" id="IPR043702">
    <property type="entry name" value="Lipid_II_synth_GatD"/>
</dbReference>
<comment type="catalytic activity">
    <reaction evidence="2">
        <text>L-glutamine + H2O = L-glutamate + NH4(+)</text>
        <dbReference type="Rhea" id="RHEA:15889"/>
        <dbReference type="ChEBI" id="CHEBI:15377"/>
        <dbReference type="ChEBI" id="CHEBI:28938"/>
        <dbReference type="ChEBI" id="CHEBI:29985"/>
        <dbReference type="ChEBI" id="CHEBI:58359"/>
        <dbReference type="EC" id="3.5.1.2"/>
    </reaction>
</comment>
<comment type="pathway">
    <text evidence="2">Cell wall biogenesis; peptidoglycan biosynthesis.</text>
</comment>
<feature type="binding site" evidence="2">
    <location>
        <position position="129"/>
    </location>
    <ligand>
        <name>substrate</name>
    </ligand>
</feature>
<keyword evidence="6" id="KW-1185">Reference proteome</keyword>
<dbReference type="RefSeq" id="WP_345415242.1">
    <property type="nucleotide sequence ID" value="NZ_BAABHO010000019.1"/>
</dbReference>
<comment type="function">
    <text evidence="2">The lipid II isoglutaminyl synthase complex catalyzes the formation of alpha-D-isoglutamine in the cell wall lipid II stem peptide. The GatD subunit catalyzes the hydrolysis of glutamine to glutamate and ammonia. The resulting ammonia molecule is channeled to the active site of MurT.</text>
</comment>
<dbReference type="Pfam" id="PF07685">
    <property type="entry name" value="GATase_3"/>
    <property type="match status" value="1"/>
</dbReference>
<evidence type="ECO:0000256" key="1">
    <source>
        <dbReference type="ARBA" id="ARBA00022962"/>
    </source>
</evidence>
<evidence type="ECO:0000259" key="4">
    <source>
        <dbReference type="Pfam" id="PF07685"/>
    </source>
</evidence>
<reference evidence="6" key="1">
    <citation type="journal article" date="2019" name="Int. J. Syst. Evol. Microbiol.">
        <title>The Global Catalogue of Microorganisms (GCM) 10K type strain sequencing project: providing services to taxonomists for standard genome sequencing and annotation.</title>
        <authorList>
            <consortium name="The Broad Institute Genomics Platform"/>
            <consortium name="The Broad Institute Genome Sequencing Center for Infectious Disease"/>
            <person name="Wu L."/>
            <person name="Ma J."/>
        </authorList>
    </citation>
    <scope>NUCLEOTIDE SEQUENCE [LARGE SCALE GENOMIC DNA]</scope>
    <source>
        <strain evidence="6">JCM 17979</strain>
    </source>
</reference>
<keyword evidence="2" id="KW-0378">Hydrolase</keyword>
<dbReference type="CDD" id="cd01750">
    <property type="entry name" value="GATase1_CobQ"/>
    <property type="match status" value="1"/>
</dbReference>
<proteinExistence type="inferred from homology"/>
<evidence type="ECO:0000313" key="6">
    <source>
        <dbReference type="Proteomes" id="UP001500928"/>
    </source>
</evidence>
<dbReference type="PANTHER" id="PTHR21343">
    <property type="entry name" value="DETHIOBIOTIN SYNTHETASE"/>
    <property type="match status" value="1"/>
</dbReference>
<feature type="active site" evidence="2">
    <location>
        <position position="199"/>
    </location>
</feature>
<dbReference type="Proteomes" id="UP001500928">
    <property type="component" value="Unassembled WGS sequence"/>
</dbReference>